<reference evidence="1" key="4">
    <citation type="submission" date="2025-08" db="UniProtKB">
        <authorList>
            <consortium name="Ensembl"/>
        </authorList>
    </citation>
    <scope>IDENTIFICATION</scope>
</reference>
<sequence>LNKSSLQFEDKWDIKWPIIDCSYFHAVCLWDDKDPSSKLLLLSHQDDIVQLKDYIVEWRKFFMQYSILQSDPFTSFELRLMLDLWNGSIFCNIKNHRTAERLGELYSDKTSFTSIRGSQSYDDMNSVQITLQYVSMFSMFSVFWINKTSSFLWFKISCLVIFLISVDLHS</sequence>
<evidence type="ECO:0000313" key="1">
    <source>
        <dbReference type="Ensembl" id="ENSEEEP00000005907.2"/>
    </source>
</evidence>
<dbReference type="AlphaFoldDB" id="A0A4W4E3V8"/>
<dbReference type="Proteomes" id="UP000314983">
    <property type="component" value="Chromosome 6"/>
</dbReference>
<keyword evidence="2" id="KW-1185">Reference proteome</keyword>
<reference evidence="1" key="5">
    <citation type="submission" date="2025-09" db="UniProtKB">
        <authorList>
            <consortium name="Ensembl"/>
        </authorList>
    </citation>
    <scope>IDENTIFICATION</scope>
</reference>
<protein>
    <submittedName>
        <fullName evidence="1">Uncharacterized protein</fullName>
    </submittedName>
</protein>
<reference evidence="2" key="1">
    <citation type="journal article" date="2014" name="Science">
        <title>Nonhuman genetics. Genomic basis for the convergent evolution of electric organs.</title>
        <authorList>
            <person name="Gallant J.R."/>
            <person name="Traeger L.L."/>
            <person name="Volkening J.D."/>
            <person name="Moffett H."/>
            <person name="Chen P.H."/>
            <person name="Novina C.D."/>
            <person name="Phillips G.N.Jr."/>
            <person name="Anand R."/>
            <person name="Wells G.B."/>
            <person name="Pinch M."/>
            <person name="Guth R."/>
            <person name="Unguez G.A."/>
            <person name="Albert J.S."/>
            <person name="Zakon H.H."/>
            <person name="Samanta M.P."/>
            <person name="Sussman M.R."/>
        </authorList>
    </citation>
    <scope>NUCLEOTIDE SEQUENCE [LARGE SCALE GENOMIC DNA]</scope>
</reference>
<reference evidence="2" key="2">
    <citation type="journal article" date="2017" name="Sci. Adv.">
        <title>A tail of two voltages: Proteomic comparison of the three electric organs of the electric eel.</title>
        <authorList>
            <person name="Traeger L.L."/>
            <person name="Sabat G."/>
            <person name="Barrett-Wilt G.A."/>
            <person name="Wells G.B."/>
            <person name="Sussman M.R."/>
        </authorList>
    </citation>
    <scope>NUCLEOTIDE SEQUENCE [LARGE SCALE GENOMIC DNA]</scope>
</reference>
<reference evidence="1" key="3">
    <citation type="submission" date="2020-05" db="EMBL/GenBank/DDBJ databases">
        <title>Electrophorus electricus (electric eel) genome, fEleEle1, primary haplotype.</title>
        <authorList>
            <person name="Myers G."/>
            <person name="Meyer A."/>
            <person name="Fedrigo O."/>
            <person name="Formenti G."/>
            <person name="Rhie A."/>
            <person name="Tracey A."/>
            <person name="Sims Y."/>
            <person name="Jarvis E.D."/>
        </authorList>
    </citation>
    <scope>NUCLEOTIDE SEQUENCE [LARGE SCALE GENOMIC DNA]</scope>
</reference>
<evidence type="ECO:0000313" key="2">
    <source>
        <dbReference type="Proteomes" id="UP000314983"/>
    </source>
</evidence>
<name>A0A4W4E3V8_ELEEL</name>
<organism evidence="1 2">
    <name type="scientific">Electrophorus electricus</name>
    <name type="common">Electric eel</name>
    <name type="synonym">Gymnotus electricus</name>
    <dbReference type="NCBI Taxonomy" id="8005"/>
    <lineage>
        <taxon>Eukaryota</taxon>
        <taxon>Metazoa</taxon>
        <taxon>Chordata</taxon>
        <taxon>Craniata</taxon>
        <taxon>Vertebrata</taxon>
        <taxon>Euteleostomi</taxon>
        <taxon>Actinopterygii</taxon>
        <taxon>Neopterygii</taxon>
        <taxon>Teleostei</taxon>
        <taxon>Ostariophysi</taxon>
        <taxon>Gymnotiformes</taxon>
        <taxon>Gymnotoidei</taxon>
        <taxon>Gymnotidae</taxon>
        <taxon>Electrophorus</taxon>
    </lineage>
</organism>
<dbReference type="STRING" id="8005.ENSEEEP00000005907"/>
<accession>A0A4W4E3V8</accession>
<dbReference type="Ensembl" id="ENSEEET00000005987.2">
    <property type="protein sequence ID" value="ENSEEEP00000005907.2"/>
    <property type="gene ID" value="ENSEEEG00000003137.2"/>
</dbReference>
<proteinExistence type="predicted"/>